<dbReference type="VEuPathDB" id="FungiDB:F503_03123"/>
<sequence>MRIASATQLDTNTTMLTPRSESLGELVEDLTTAFETASHLYRQWKSRRERSNHYRKPGTTALKTLVAANCALTTSLNLGTRIKEAYSVGAAILGHPFVQGDSSGRRALILQRDFLMDQVVTLKQAVSTDAASGPLDINAILQTSETARIVCVQALVDQYRRMVMDHDYAHDLPRELPIPKWRSPSRDGPVPEPRRDGRITKDRDNTCPIPTDKRRASQVPHAPTRHTQLQPPDPYSPIPDDDTPPLTTNGLAPAPPVQQLHQSQPPEPTLAIPHTTAPSARWLTYLEDDIRTTAWSVLSGPLVFQSEPPSPPLTPKELASLPPVPPLPQEYRLSAANVTLQQDGMCTDRATKRDTMRNTKRSSRLESAYNCDGADTTAGDGVHPLSSVSAKTGASLVRPKNSVFHIFCPEAMALQVDVRRPVPTTRKCRCGFLWETENSNNSISSLQSGKSTKSMTSFKSIGSAKAPVLQLKEGFGMSRRFLAKSHCEGGRADGNGFGCVLCTSSGVAQTYETAEDLRVHINAAHDKWQMLHDRDLA</sequence>
<dbReference type="eggNOG" id="ENOG502SKVR">
    <property type="taxonomic scope" value="Eukaryota"/>
</dbReference>
<dbReference type="OrthoDB" id="5309037at2759"/>
<dbReference type="AlphaFoldDB" id="S3C4G2"/>
<proteinExistence type="predicted"/>
<dbReference type="HOGENOM" id="CLU_037977_0_0_1"/>
<evidence type="ECO:0000313" key="2">
    <source>
        <dbReference type="EMBL" id="EPE06696.1"/>
    </source>
</evidence>
<reference evidence="2 3" key="1">
    <citation type="journal article" date="2013" name="BMC Genomics">
        <title>The genome and transcriptome of the pine saprophyte Ophiostoma piceae, and a comparison with the bark beetle-associated pine pathogen Grosmannia clavigera.</title>
        <authorList>
            <person name="Haridas S."/>
            <person name="Wang Y."/>
            <person name="Lim L."/>
            <person name="Massoumi Alamouti S."/>
            <person name="Jackman S."/>
            <person name="Docking R."/>
            <person name="Robertson G."/>
            <person name="Birol I."/>
            <person name="Bohlmann J."/>
            <person name="Breuil C."/>
        </authorList>
    </citation>
    <scope>NUCLEOTIDE SEQUENCE [LARGE SCALE GENOMIC DNA]</scope>
    <source>
        <strain evidence="2 3">UAMH 11346</strain>
    </source>
</reference>
<keyword evidence="3" id="KW-1185">Reference proteome</keyword>
<organism evidence="2 3">
    <name type="scientific">Ophiostoma piceae (strain UAMH 11346)</name>
    <name type="common">Sap stain fungus</name>
    <dbReference type="NCBI Taxonomy" id="1262450"/>
    <lineage>
        <taxon>Eukaryota</taxon>
        <taxon>Fungi</taxon>
        <taxon>Dikarya</taxon>
        <taxon>Ascomycota</taxon>
        <taxon>Pezizomycotina</taxon>
        <taxon>Sordariomycetes</taxon>
        <taxon>Sordariomycetidae</taxon>
        <taxon>Ophiostomatales</taxon>
        <taxon>Ophiostomataceae</taxon>
        <taxon>Ophiostoma</taxon>
    </lineage>
</organism>
<dbReference type="PANTHER" id="PTHR42354">
    <property type="entry name" value="C2H2-TYPE DOMAIN-CONTAINING PROTEIN"/>
    <property type="match status" value="1"/>
</dbReference>
<dbReference type="STRING" id="1262450.S3C4G2"/>
<protein>
    <submittedName>
        <fullName evidence="2">Uncharacterized protein</fullName>
    </submittedName>
</protein>
<gene>
    <name evidence="2" type="ORF">F503_03123</name>
</gene>
<dbReference type="EMBL" id="KE148152">
    <property type="protein sequence ID" value="EPE06696.1"/>
    <property type="molecule type" value="Genomic_DNA"/>
</dbReference>
<evidence type="ECO:0000313" key="3">
    <source>
        <dbReference type="Proteomes" id="UP000016923"/>
    </source>
</evidence>
<name>S3C4G2_OPHP1</name>
<evidence type="ECO:0000256" key="1">
    <source>
        <dbReference type="SAM" id="MobiDB-lite"/>
    </source>
</evidence>
<feature type="region of interest" description="Disordered" evidence="1">
    <location>
        <begin position="175"/>
        <end position="274"/>
    </location>
</feature>
<accession>S3C4G2</accession>
<feature type="compositionally biased region" description="Basic and acidic residues" evidence="1">
    <location>
        <begin position="192"/>
        <end position="215"/>
    </location>
</feature>
<dbReference type="Proteomes" id="UP000016923">
    <property type="component" value="Unassembled WGS sequence"/>
</dbReference>
<dbReference type="PANTHER" id="PTHR42354:SF1">
    <property type="entry name" value="C2H2-TYPE DOMAIN-CONTAINING PROTEIN"/>
    <property type="match status" value="1"/>
</dbReference>